<reference evidence="2" key="2">
    <citation type="submission" date="2020-02" db="EMBL/GenBank/DDBJ databases">
        <authorList>
            <person name="Studholme D.J."/>
        </authorList>
    </citation>
    <scope>NUCLEOTIDE SEQUENCE</scope>
    <source>
        <strain evidence="2">00238/432</strain>
    </source>
</reference>
<accession>A0A8J4W189</accession>
<reference evidence="2" key="1">
    <citation type="journal article" date="2015" name="Genom Data">
        <title>Draft genome sequences of Phytophthora kernoviae and Phytophthora ramorum lineage EU2 from Scotland.</title>
        <authorList>
            <person name="Sambles C."/>
            <person name="Schlenzig A."/>
            <person name="O'Neill P."/>
            <person name="Grant M."/>
            <person name="Studholme D.J."/>
        </authorList>
    </citation>
    <scope>NUCLEOTIDE SEQUENCE</scope>
    <source>
        <strain evidence="2">00238/432</strain>
    </source>
</reference>
<organism evidence="2 3">
    <name type="scientific">Phytophthora kernoviae 00238/432</name>
    <dbReference type="NCBI Taxonomy" id="1284355"/>
    <lineage>
        <taxon>Eukaryota</taxon>
        <taxon>Sar</taxon>
        <taxon>Stramenopiles</taxon>
        <taxon>Oomycota</taxon>
        <taxon>Peronosporomycetes</taxon>
        <taxon>Peronosporales</taxon>
        <taxon>Peronosporaceae</taxon>
        <taxon>Phytophthora</taxon>
    </lineage>
</organism>
<feature type="compositionally biased region" description="Polar residues" evidence="1">
    <location>
        <begin position="57"/>
        <end position="66"/>
    </location>
</feature>
<comment type="caution">
    <text evidence="2">The sequence shown here is derived from an EMBL/GenBank/DDBJ whole genome shotgun (WGS) entry which is preliminary data.</text>
</comment>
<dbReference type="Proteomes" id="UP000702964">
    <property type="component" value="Unassembled WGS sequence"/>
</dbReference>
<proteinExistence type="predicted"/>
<gene>
    <name evidence="2" type="ORF">G195_010253</name>
</gene>
<evidence type="ECO:0000313" key="2">
    <source>
        <dbReference type="EMBL" id="KAF4316147.1"/>
    </source>
</evidence>
<name>A0A8J4W189_9STRA</name>
<evidence type="ECO:0000313" key="3">
    <source>
        <dbReference type="Proteomes" id="UP000702964"/>
    </source>
</evidence>
<evidence type="ECO:0000256" key="1">
    <source>
        <dbReference type="SAM" id="MobiDB-lite"/>
    </source>
</evidence>
<feature type="region of interest" description="Disordered" evidence="1">
    <location>
        <begin position="1"/>
        <end position="42"/>
    </location>
</feature>
<feature type="compositionally biased region" description="Basic residues" evidence="1">
    <location>
        <begin position="69"/>
        <end position="79"/>
    </location>
</feature>
<feature type="region of interest" description="Disordered" evidence="1">
    <location>
        <begin position="56"/>
        <end position="79"/>
    </location>
</feature>
<dbReference type="EMBL" id="AOFI03000603">
    <property type="protein sequence ID" value="KAF4316147.1"/>
    <property type="molecule type" value="Genomic_DNA"/>
</dbReference>
<dbReference type="AlphaFoldDB" id="A0A8J4W189"/>
<sequence length="79" mass="8640">MVKDRTASGPAIGRSKGDDVAPPVTKIQKLQKGPILPSTHKFDSKLNKGEVLAVKKLQQQPQTPEQSVKPKKSKKIQNL</sequence>
<protein>
    <submittedName>
        <fullName evidence="2">Uncharacterized protein</fullName>
    </submittedName>
</protein>